<gene>
    <name evidence="3" type="ORF">ACFQ42_07005</name>
</gene>
<feature type="region of interest" description="Disordered" evidence="1">
    <location>
        <begin position="123"/>
        <end position="151"/>
    </location>
</feature>
<keyword evidence="2" id="KW-0472">Membrane</keyword>
<keyword evidence="2" id="KW-0812">Transmembrane</keyword>
<protein>
    <submittedName>
        <fullName evidence="3">Uncharacterized protein</fullName>
    </submittedName>
</protein>
<reference evidence="4" key="1">
    <citation type="journal article" date="2019" name="Int. J. Syst. Evol. Microbiol.">
        <title>The Global Catalogue of Microorganisms (GCM) 10K type strain sequencing project: providing services to taxonomists for standard genome sequencing and annotation.</title>
        <authorList>
            <consortium name="The Broad Institute Genomics Platform"/>
            <consortium name="The Broad Institute Genome Sequencing Center for Infectious Disease"/>
            <person name="Wu L."/>
            <person name="Ma J."/>
        </authorList>
    </citation>
    <scope>NUCLEOTIDE SEQUENCE [LARGE SCALE GENOMIC DNA]</scope>
    <source>
        <strain evidence="4">CCM 8936</strain>
    </source>
</reference>
<keyword evidence="2" id="KW-1133">Transmembrane helix</keyword>
<feature type="transmembrane region" description="Helical" evidence="2">
    <location>
        <begin position="70"/>
        <end position="88"/>
    </location>
</feature>
<proteinExistence type="predicted"/>
<evidence type="ECO:0000313" key="3">
    <source>
        <dbReference type="EMBL" id="MFD1418484.1"/>
    </source>
</evidence>
<comment type="caution">
    <text evidence="3">The sequence shown here is derived from an EMBL/GenBank/DDBJ whole genome shotgun (WGS) entry which is preliminary data.</text>
</comment>
<evidence type="ECO:0000313" key="4">
    <source>
        <dbReference type="Proteomes" id="UP001597251"/>
    </source>
</evidence>
<evidence type="ECO:0000256" key="2">
    <source>
        <dbReference type="SAM" id="Phobius"/>
    </source>
</evidence>
<feature type="transmembrane region" description="Helical" evidence="2">
    <location>
        <begin position="7"/>
        <end position="32"/>
    </location>
</feature>
<dbReference type="Proteomes" id="UP001597251">
    <property type="component" value="Unassembled WGS sequence"/>
</dbReference>
<evidence type="ECO:0000256" key="1">
    <source>
        <dbReference type="SAM" id="MobiDB-lite"/>
    </source>
</evidence>
<feature type="transmembrane region" description="Helical" evidence="2">
    <location>
        <begin position="94"/>
        <end position="115"/>
    </location>
</feature>
<dbReference type="EMBL" id="JBHTOI010000041">
    <property type="protein sequence ID" value="MFD1418484.1"/>
    <property type="molecule type" value="Genomic_DNA"/>
</dbReference>
<keyword evidence="4" id="KW-1185">Reference proteome</keyword>
<sequence>MKIAKLVVGIILIVLSPFIVFQSIAALFVSTVSKNGSASGPAGVLMAFAFLVSGIVYIVTHNSTKLGGDIANAIILVLFGAIAMFSAGNTFGDLIIWIWIGFIIGLGFLIWHYILHLSAKKKTPQRPNYNQNNYYQSEPTRMQTRSARHHR</sequence>
<accession>A0ABW4BWW2</accession>
<name>A0ABW4BWW2_9LACO</name>
<dbReference type="RefSeq" id="WP_125677215.1">
    <property type="nucleotide sequence ID" value="NZ_JBHTOI010000041.1"/>
</dbReference>
<organism evidence="3 4">
    <name type="scientific">Companilactobacillus keshanensis</name>
    <dbReference type="NCBI Taxonomy" id="2486003"/>
    <lineage>
        <taxon>Bacteria</taxon>
        <taxon>Bacillati</taxon>
        <taxon>Bacillota</taxon>
        <taxon>Bacilli</taxon>
        <taxon>Lactobacillales</taxon>
        <taxon>Lactobacillaceae</taxon>
        <taxon>Companilactobacillus</taxon>
    </lineage>
</organism>
<feature type="transmembrane region" description="Helical" evidence="2">
    <location>
        <begin position="38"/>
        <end position="58"/>
    </location>
</feature>